<dbReference type="Pfam" id="PF00089">
    <property type="entry name" value="Trypsin"/>
    <property type="match status" value="1"/>
</dbReference>
<dbReference type="GO" id="GO:0006508">
    <property type="term" value="P:proteolysis"/>
    <property type="evidence" value="ECO:0007669"/>
    <property type="project" value="UniProtKB-KW"/>
</dbReference>
<keyword evidence="3 10" id="KW-0645">Protease</keyword>
<dbReference type="PROSITE" id="PS00134">
    <property type="entry name" value="TRYPSIN_HIS"/>
    <property type="match status" value="1"/>
</dbReference>
<evidence type="ECO:0000256" key="1">
    <source>
        <dbReference type="ARBA" id="ARBA00004613"/>
    </source>
</evidence>
<dbReference type="InterPro" id="IPR051487">
    <property type="entry name" value="Ser/Thr_Proteases_Immune/Dev"/>
</dbReference>
<dbReference type="RefSeq" id="XP_016985731.1">
    <property type="nucleotide sequence ID" value="XM_017130242.1"/>
</dbReference>
<comment type="similarity">
    <text evidence="9">Belongs to the peptidase S1 family. CLIP subfamily.</text>
</comment>
<dbReference type="InterPro" id="IPR009003">
    <property type="entry name" value="Peptidase_S1_PA"/>
</dbReference>
<dbReference type="OrthoDB" id="7858243at2759"/>
<dbReference type="InterPro" id="IPR033116">
    <property type="entry name" value="TRYPSIN_SER"/>
</dbReference>
<keyword evidence="8" id="KW-1015">Disulfide bond</keyword>
<dbReference type="GO" id="GO:0005576">
    <property type="term" value="C:extracellular region"/>
    <property type="evidence" value="ECO:0007669"/>
    <property type="project" value="UniProtKB-SubCell"/>
</dbReference>
<name>A0A6P4FKC3_DRORH</name>
<evidence type="ECO:0000256" key="6">
    <source>
        <dbReference type="ARBA" id="ARBA00022825"/>
    </source>
</evidence>
<evidence type="ECO:0000259" key="12">
    <source>
        <dbReference type="PROSITE" id="PS50240"/>
    </source>
</evidence>
<keyword evidence="7" id="KW-0865">Zymogen</keyword>
<feature type="domain" description="Peptidase S1" evidence="12">
    <location>
        <begin position="36"/>
        <end position="261"/>
    </location>
</feature>
<evidence type="ECO:0000256" key="7">
    <source>
        <dbReference type="ARBA" id="ARBA00023145"/>
    </source>
</evidence>
<gene>
    <name evidence="13" type="primary">LOC108049154</name>
</gene>
<accession>A0A6P4FKC3</accession>
<dbReference type="PRINTS" id="PR00722">
    <property type="entry name" value="CHYMOTRYPSIN"/>
</dbReference>
<dbReference type="InterPro" id="IPR043504">
    <property type="entry name" value="Peptidase_S1_PA_chymotrypsin"/>
</dbReference>
<evidence type="ECO:0000256" key="10">
    <source>
        <dbReference type="RuleBase" id="RU363034"/>
    </source>
</evidence>
<protein>
    <submittedName>
        <fullName evidence="13">Mast cell protease 4-like</fullName>
    </submittedName>
</protein>
<keyword evidence="4 11" id="KW-0732">Signal</keyword>
<dbReference type="InterPro" id="IPR018114">
    <property type="entry name" value="TRYPSIN_HIS"/>
</dbReference>
<dbReference type="GO" id="GO:0004252">
    <property type="term" value="F:serine-type endopeptidase activity"/>
    <property type="evidence" value="ECO:0007669"/>
    <property type="project" value="InterPro"/>
</dbReference>
<evidence type="ECO:0000256" key="5">
    <source>
        <dbReference type="ARBA" id="ARBA00022801"/>
    </source>
</evidence>
<keyword evidence="2" id="KW-0964">Secreted</keyword>
<dbReference type="AlphaFoldDB" id="A0A6P4FKC3"/>
<evidence type="ECO:0000313" key="13">
    <source>
        <dbReference type="RefSeq" id="XP_016985731.1"/>
    </source>
</evidence>
<dbReference type="InterPro" id="IPR001314">
    <property type="entry name" value="Peptidase_S1A"/>
</dbReference>
<evidence type="ECO:0000256" key="2">
    <source>
        <dbReference type="ARBA" id="ARBA00022525"/>
    </source>
</evidence>
<keyword evidence="6 10" id="KW-0720">Serine protease</keyword>
<dbReference type="CDD" id="cd00190">
    <property type="entry name" value="Tryp_SPc"/>
    <property type="match status" value="1"/>
</dbReference>
<dbReference type="PROSITE" id="PS00135">
    <property type="entry name" value="TRYPSIN_SER"/>
    <property type="match status" value="1"/>
</dbReference>
<dbReference type="InterPro" id="IPR001254">
    <property type="entry name" value="Trypsin_dom"/>
</dbReference>
<feature type="signal peptide" evidence="11">
    <location>
        <begin position="1"/>
        <end position="21"/>
    </location>
</feature>
<dbReference type="Gene3D" id="2.40.10.10">
    <property type="entry name" value="Trypsin-like serine proteases"/>
    <property type="match status" value="1"/>
</dbReference>
<feature type="chain" id="PRO_5027877578" evidence="11">
    <location>
        <begin position="22"/>
        <end position="271"/>
    </location>
</feature>
<evidence type="ECO:0000256" key="9">
    <source>
        <dbReference type="ARBA" id="ARBA00024195"/>
    </source>
</evidence>
<dbReference type="SUPFAM" id="SSF50494">
    <property type="entry name" value="Trypsin-like serine proteases"/>
    <property type="match status" value="1"/>
</dbReference>
<evidence type="ECO:0000256" key="11">
    <source>
        <dbReference type="SAM" id="SignalP"/>
    </source>
</evidence>
<dbReference type="PANTHER" id="PTHR24256">
    <property type="entry name" value="TRYPTASE-RELATED"/>
    <property type="match status" value="1"/>
</dbReference>
<reference evidence="13" key="1">
    <citation type="submission" date="2025-08" db="UniProtKB">
        <authorList>
            <consortium name="RefSeq"/>
        </authorList>
    </citation>
    <scope>IDENTIFICATION</scope>
</reference>
<evidence type="ECO:0000256" key="4">
    <source>
        <dbReference type="ARBA" id="ARBA00022729"/>
    </source>
</evidence>
<dbReference type="FunFam" id="2.40.10.10:FF:000146">
    <property type="entry name" value="Serine protease 53"/>
    <property type="match status" value="1"/>
</dbReference>
<keyword evidence="5 10" id="KW-0378">Hydrolase</keyword>
<proteinExistence type="inferred from homology"/>
<organism evidence="13">
    <name type="scientific">Drosophila rhopaloa</name>
    <name type="common">Fruit fly</name>
    <dbReference type="NCBI Taxonomy" id="1041015"/>
    <lineage>
        <taxon>Eukaryota</taxon>
        <taxon>Metazoa</taxon>
        <taxon>Ecdysozoa</taxon>
        <taxon>Arthropoda</taxon>
        <taxon>Hexapoda</taxon>
        <taxon>Insecta</taxon>
        <taxon>Pterygota</taxon>
        <taxon>Neoptera</taxon>
        <taxon>Endopterygota</taxon>
        <taxon>Diptera</taxon>
        <taxon>Brachycera</taxon>
        <taxon>Muscomorpha</taxon>
        <taxon>Ephydroidea</taxon>
        <taxon>Drosophilidae</taxon>
        <taxon>Drosophila</taxon>
        <taxon>Sophophora</taxon>
    </lineage>
</organism>
<evidence type="ECO:0000256" key="3">
    <source>
        <dbReference type="ARBA" id="ARBA00022670"/>
    </source>
</evidence>
<evidence type="ECO:0000256" key="8">
    <source>
        <dbReference type="ARBA" id="ARBA00023157"/>
    </source>
</evidence>
<dbReference type="PROSITE" id="PS50240">
    <property type="entry name" value="TRYPSIN_DOM"/>
    <property type="match status" value="1"/>
</dbReference>
<comment type="subcellular location">
    <subcellularLocation>
        <location evidence="1">Secreted</location>
    </subcellularLocation>
</comment>
<dbReference type="SMART" id="SM00020">
    <property type="entry name" value="Tryp_SPc"/>
    <property type="match status" value="1"/>
</dbReference>
<sequence length="271" mass="30620">MESSFAWIPLFTLFLVHQGVSQFLEEPCGIEVQDRIIGGENPRPEYAAFHAGIYSTRRGFLCSGTLITRRFVLTAAHCLDLEQDLFVGLGSFNKTDIRERYSVSQQIQHPQYRIGFLPYDIGLLKLSPMVVYNLNVIPICIYTNKAIKKSVEMLRRFDALGWGLKKHVKDSEILQTITLNQLDKDECRELAFQDLLSSQICAGSPNDDTWVGDSGGPLINKLQINNQIRTTQLGIVSFGRCDLSVYTDVTSFVDWIQETINSSEDQQSGQE</sequence>